<dbReference type="EMBL" id="PTQZ01000109">
    <property type="protein sequence ID" value="PQA42902.1"/>
    <property type="molecule type" value="Genomic_DNA"/>
</dbReference>
<dbReference type="NCBIfam" id="TIGR02081">
    <property type="entry name" value="metW"/>
    <property type="match status" value="1"/>
</dbReference>
<dbReference type="Gene3D" id="3.40.50.150">
    <property type="entry name" value="Vaccinia Virus protein VP39"/>
    <property type="match status" value="1"/>
</dbReference>
<name>A0A2P6ASI1_9GAMM</name>
<reference evidence="2" key="1">
    <citation type="submission" date="2018-02" db="EMBL/GenBank/DDBJ databases">
        <title>Genome sequencing of Solimonas sp. HR-BB.</title>
        <authorList>
            <person name="Lee Y."/>
            <person name="Jeon C.O."/>
        </authorList>
    </citation>
    <scope>NUCLEOTIDE SEQUENCE [LARGE SCALE GENOMIC DNA]</scope>
    <source>
        <strain evidence="2">HR-E</strain>
    </source>
</reference>
<dbReference type="Pfam" id="PF07021">
    <property type="entry name" value="MetW"/>
    <property type="match status" value="1"/>
</dbReference>
<dbReference type="CDD" id="cd02440">
    <property type="entry name" value="AdoMet_MTases"/>
    <property type="match status" value="1"/>
</dbReference>
<organism evidence="1 2">
    <name type="scientific">Amnimonas aquatica</name>
    <dbReference type="NCBI Taxonomy" id="2094561"/>
    <lineage>
        <taxon>Bacteria</taxon>
        <taxon>Pseudomonadati</taxon>
        <taxon>Pseudomonadota</taxon>
        <taxon>Gammaproteobacteria</taxon>
        <taxon>Moraxellales</taxon>
        <taxon>Moraxellaceae</taxon>
        <taxon>Amnimonas</taxon>
    </lineage>
</organism>
<keyword evidence="2" id="KW-1185">Reference proteome</keyword>
<dbReference type="OrthoDB" id="9792690at2"/>
<comment type="caution">
    <text evidence="1">The sequence shown here is derived from an EMBL/GenBank/DDBJ whole genome shotgun (WGS) entry which is preliminary data.</text>
</comment>
<gene>
    <name evidence="1" type="primary">metW</name>
    <name evidence="1" type="ORF">C5O18_05640</name>
</gene>
<dbReference type="Proteomes" id="UP000243900">
    <property type="component" value="Unassembled WGS sequence"/>
</dbReference>
<dbReference type="SUPFAM" id="SSF53335">
    <property type="entry name" value="S-adenosyl-L-methionine-dependent methyltransferases"/>
    <property type="match status" value="1"/>
</dbReference>
<protein>
    <submittedName>
        <fullName evidence="1">Methionine biosynthesis protein MetW</fullName>
    </submittedName>
</protein>
<dbReference type="AlphaFoldDB" id="A0A2P6ASI1"/>
<accession>A0A2P6ASI1</accession>
<dbReference type="InterPro" id="IPR010743">
    <property type="entry name" value="Methionine_synth_MetW"/>
</dbReference>
<evidence type="ECO:0000313" key="2">
    <source>
        <dbReference type="Proteomes" id="UP000243900"/>
    </source>
</evidence>
<dbReference type="InterPro" id="IPR029063">
    <property type="entry name" value="SAM-dependent_MTases_sf"/>
</dbReference>
<dbReference type="RefSeq" id="WP_105192234.1">
    <property type="nucleotide sequence ID" value="NZ_PTQZ01000109.1"/>
</dbReference>
<sequence length="197" mass="22228">MRLDQALVKQWVRPGSRVLDLGCGDGELLAHLRDTLGVRGYGLEIDPDKITAAVARGVNVIEQDLNKGLANIRDNSFDTLLMAQALQAVQRPDELLDEMVRVAREVIVTFPNFGHWSTRWYLGSKGRMPVSRALPYGWYDTPNIHLCTFRDFEAMCRDKGLRVLDRLAVDQGQQGSALSRWFPNLFGEIGIFRVTRG</sequence>
<proteinExistence type="predicted"/>
<evidence type="ECO:0000313" key="1">
    <source>
        <dbReference type="EMBL" id="PQA42902.1"/>
    </source>
</evidence>